<dbReference type="AlphaFoldDB" id="A0A7S4JCM1"/>
<dbReference type="PROSITE" id="PS50903">
    <property type="entry name" value="RUBREDOXIN_LIKE"/>
    <property type="match status" value="1"/>
</dbReference>
<proteinExistence type="predicted"/>
<feature type="compositionally biased region" description="Basic and acidic residues" evidence="1">
    <location>
        <begin position="452"/>
        <end position="469"/>
    </location>
</feature>
<dbReference type="EMBL" id="HBKQ01037566">
    <property type="protein sequence ID" value="CAE2259392.1"/>
    <property type="molecule type" value="Transcribed_RNA"/>
</dbReference>
<organism evidence="4">
    <name type="scientific">Odontella aurita</name>
    <dbReference type="NCBI Taxonomy" id="265563"/>
    <lineage>
        <taxon>Eukaryota</taxon>
        <taxon>Sar</taxon>
        <taxon>Stramenopiles</taxon>
        <taxon>Ochrophyta</taxon>
        <taxon>Bacillariophyta</taxon>
        <taxon>Mediophyceae</taxon>
        <taxon>Biddulphiophycidae</taxon>
        <taxon>Eupodiscales</taxon>
        <taxon>Odontellaceae</taxon>
        <taxon>Odontella</taxon>
    </lineage>
</organism>
<protein>
    <recommendedName>
        <fullName evidence="3">Rubredoxin-like domain-containing protein</fullName>
    </recommendedName>
</protein>
<evidence type="ECO:0000313" key="4">
    <source>
        <dbReference type="EMBL" id="CAE2259392.1"/>
    </source>
</evidence>
<evidence type="ECO:0000256" key="2">
    <source>
        <dbReference type="SAM" id="SignalP"/>
    </source>
</evidence>
<feature type="domain" description="Rubredoxin-like" evidence="3">
    <location>
        <begin position="507"/>
        <end position="549"/>
    </location>
</feature>
<dbReference type="GO" id="GO:0005506">
    <property type="term" value="F:iron ion binding"/>
    <property type="evidence" value="ECO:0007669"/>
    <property type="project" value="InterPro"/>
</dbReference>
<dbReference type="SUPFAM" id="SSF81995">
    <property type="entry name" value="beta-sandwich domain of Sec23/24"/>
    <property type="match status" value="1"/>
</dbReference>
<feature type="compositionally biased region" description="Acidic residues" evidence="1">
    <location>
        <begin position="492"/>
        <end position="501"/>
    </location>
</feature>
<keyword evidence="2" id="KW-0732">Signal</keyword>
<reference evidence="4" key="1">
    <citation type="submission" date="2021-01" db="EMBL/GenBank/DDBJ databases">
        <authorList>
            <person name="Corre E."/>
            <person name="Pelletier E."/>
            <person name="Niang G."/>
            <person name="Scheremetjew M."/>
            <person name="Finn R."/>
            <person name="Kale V."/>
            <person name="Holt S."/>
            <person name="Cochrane G."/>
            <person name="Meng A."/>
            <person name="Brown T."/>
            <person name="Cohen L."/>
        </authorList>
    </citation>
    <scope>NUCLEOTIDE SEQUENCE</scope>
    <source>
        <strain evidence="4">Isolate 1302-5</strain>
    </source>
</reference>
<accession>A0A7S4JCM1</accession>
<dbReference type="Gene3D" id="2.60.120.10">
    <property type="entry name" value="Jelly Rolls"/>
    <property type="match status" value="1"/>
</dbReference>
<dbReference type="InterPro" id="IPR024934">
    <property type="entry name" value="Rubredoxin-like_dom"/>
</dbReference>
<gene>
    <name evidence="4" type="ORF">OAUR00152_LOCUS25936</name>
</gene>
<sequence>MKSSMGALSAALFLSGAAVDGFAVPKSTSTSTSAFASRRTAMRMSAGEFDHILGEGWQNQQQQSQQQGQQQQQQQQQQSQQQQQQQQQRQSRSRRALLLRVPDGSPAVTHASSITAPRTTGEDDVFAEEEDVFADAQVNGGAEGEGGSSARGDGLDSFQSSVSGDAVSDDPYIQEILRKQQLKQVQSSPFDPKSFLEGKDFTDIFFTVLLPLGGAAYGAKWLYGRGTDKMADNADEGLDDYAREMCYHDGDFDEMKLCHSDYKKKLTWLGPNKKDRMLTTYLETYAKKVTVSPRSISSLSYAFSLYKLSEDKAAKTLSDLCLTMPEKTASVGKLLFFGTHILKSDSARTKLEPIREMLASSYREDVGISGEDIVDNSQKAMAEAAYRDAVTKAGKDQDDLTVGWEVLGLDKETAERIFDEERDAGFVSSKEAKYSRAKLKYDDKGRRVDAAGKVVIEGDERGEEGDSAKTPEAANEDNDEVSEDKPKGAWEGGDDEDDGEGGDQQVANVYECGNCGYTLFVAEGRDHKFFGSGFTCPECGADKDKFVGRTAGE</sequence>
<name>A0A7S4JCM1_9STRA</name>
<dbReference type="InterPro" id="IPR014710">
    <property type="entry name" value="RmlC-like_jellyroll"/>
</dbReference>
<dbReference type="CDD" id="cd00350">
    <property type="entry name" value="rubredoxin_like"/>
    <property type="match status" value="1"/>
</dbReference>
<feature type="signal peptide" evidence="2">
    <location>
        <begin position="1"/>
        <end position="23"/>
    </location>
</feature>
<feature type="region of interest" description="Disordered" evidence="1">
    <location>
        <begin position="452"/>
        <end position="506"/>
    </location>
</feature>
<evidence type="ECO:0000259" key="3">
    <source>
        <dbReference type="PROSITE" id="PS50903"/>
    </source>
</evidence>
<evidence type="ECO:0000256" key="1">
    <source>
        <dbReference type="SAM" id="MobiDB-lite"/>
    </source>
</evidence>
<feature type="region of interest" description="Disordered" evidence="1">
    <location>
        <begin position="138"/>
        <end position="167"/>
    </location>
</feature>
<dbReference type="SUPFAM" id="SSF57802">
    <property type="entry name" value="Rubredoxin-like"/>
    <property type="match status" value="1"/>
</dbReference>
<feature type="region of interest" description="Disordered" evidence="1">
    <location>
        <begin position="46"/>
        <end position="121"/>
    </location>
</feature>
<feature type="chain" id="PRO_5031420442" description="Rubredoxin-like domain-containing protein" evidence="2">
    <location>
        <begin position="24"/>
        <end position="553"/>
    </location>
</feature>
<feature type="compositionally biased region" description="Low complexity" evidence="1">
    <location>
        <begin position="60"/>
        <end position="90"/>
    </location>
</feature>